<sequence length="230" mass="25920">MAEVPETAIQRVEQARDLRGQIQGLEEEDRREIIFKETSPRRRKTTLYAMKDGEPLPMPAYQAEKAISKIDPETGTFMFTAYPEKAPEYKLGNVLCFLHKDSADQPVLQEIGMGQIHCRKKTLSNLYSKRQHAKNRHPKEWEAYQDHLKTEKERLAEDRQQAQLDATLALAEKAGTVRGSDYLNMMESPQGQAVVQAKAEKAIQNASPLKVCHACGAEITGELADHTCNA</sequence>
<dbReference type="AlphaFoldDB" id="A0A0F9BEQ0"/>
<evidence type="ECO:0000313" key="1">
    <source>
        <dbReference type="EMBL" id="KKL20195.1"/>
    </source>
</evidence>
<comment type="caution">
    <text evidence="1">The sequence shown here is derived from an EMBL/GenBank/DDBJ whole genome shotgun (WGS) entry which is preliminary data.</text>
</comment>
<protein>
    <submittedName>
        <fullName evidence="1">Uncharacterized protein</fullName>
    </submittedName>
</protein>
<accession>A0A0F9BEQ0</accession>
<reference evidence="1" key="1">
    <citation type="journal article" date="2015" name="Nature">
        <title>Complex archaea that bridge the gap between prokaryotes and eukaryotes.</title>
        <authorList>
            <person name="Spang A."/>
            <person name="Saw J.H."/>
            <person name="Jorgensen S.L."/>
            <person name="Zaremba-Niedzwiedzka K."/>
            <person name="Martijn J."/>
            <person name="Lind A.E."/>
            <person name="van Eijk R."/>
            <person name="Schleper C."/>
            <person name="Guy L."/>
            <person name="Ettema T.J."/>
        </authorList>
    </citation>
    <scope>NUCLEOTIDE SEQUENCE</scope>
</reference>
<gene>
    <name evidence="1" type="ORF">LCGC14_2457880</name>
</gene>
<organism evidence="1">
    <name type="scientific">marine sediment metagenome</name>
    <dbReference type="NCBI Taxonomy" id="412755"/>
    <lineage>
        <taxon>unclassified sequences</taxon>
        <taxon>metagenomes</taxon>
        <taxon>ecological metagenomes</taxon>
    </lineage>
</organism>
<dbReference type="EMBL" id="LAZR01038194">
    <property type="protein sequence ID" value="KKL20195.1"/>
    <property type="molecule type" value="Genomic_DNA"/>
</dbReference>
<proteinExistence type="predicted"/>
<name>A0A0F9BEQ0_9ZZZZ</name>